<name>A0ABR4BEY6_9LECA</name>
<evidence type="ECO:0000256" key="4">
    <source>
        <dbReference type="ARBA" id="ARBA00023128"/>
    </source>
</evidence>
<protein>
    <recommendedName>
        <fullName evidence="6">Large ribosomal subunit protein mL49</fullName>
    </recommendedName>
</protein>
<dbReference type="Proteomes" id="UP001590951">
    <property type="component" value="Unassembled WGS sequence"/>
</dbReference>
<dbReference type="PANTHER" id="PTHR13477">
    <property type="entry name" value="MITOCHONDRIAL 39S RIBOSOMAL PROTEIN L49"/>
    <property type="match status" value="1"/>
</dbReference>
<keyword evidence="9" id="KW-1185">Reference proteome</keyword>
<evidence type="ECO:0000256" key="5">
    <source>
        <dbReference type="ARBA" id="ARBA00023274"/>
    </source>
</evidence>
<evidence type="ECO:0000256" key="7">
    <source>
        <dbReference type="SAM" id="MobiDB-lite"/>
    </source>
</evidence>
<evidence type="ECO:0000256" key="1">
    <source>
        <dbReference type="ARBA" id="ARBA00004173"/>
    </source>
</evidence>
<feature type="region of interest" description="Disordered" evidence="7">
    <location>
        <begin position="39"/>
        <end position="69"/>
    </location>
</feature>
<gene>
    <name evidence="8" type="ORF">ABVK25_003435</name>
</gene>
<comment type="subcellular location">
    <subcellularLocation>
        <location evidence="1">Mitochondrion</location>
    </subcellularLocation>
</comment>
<keyword evidence="3" id="KW-0689">Ribosomal protein</keyword>
<evidence type="ECO:0000256" key="2">
    <source>
        <dbReference type="ARBA" id="ARBA00005677"/>
    </source>
</evidence>
<feature type="compositionally biased region" description="Pro residues" evidence="7">
    <location>
        <begin position="47"/>
        <end position="65"/>
    </location>
</feature>
<comment type="similarity">
    <text evidence="2">Belongs to the mitochondrion-specific ribosomal protein mL49 family.</text>
</comment>
<evidence type="ECO:0000313" key="9">
    <source>
        <dbReference type="Proteomes" id="UP001590951"/>
    </source>
</evidence>
<accession>A0ABR4BEY6</accession>
<evidence type="ECO:0000256" key="6">
    <source>
        <dbReference type="ARBA" id="ARBA00035191"/>
    </source>
</evidence>
<reference evidence="8 9" key="1">
    <citation type="submission" date="2024-09" db="EMBL/GenBank/DDBJ databases">
        <title>Rethinking Asexuality: The Enigmatic Case of Functional Sexual Genes in Lepraria (Stereocaulaceae).</title>
        <authorList>
            <person name="Doellman M."/>
            <person name="Sun Y."/>
            <person name="Barcenas-Pena A."/>
            <person name="Lumbsch H.T."/>
            <person name="Grewe F."/>
        </authorList>
    </citation>
    <scope>NUCLEOTIDE SEQUENCE [LARGE SCALE GENOMIC DNA]</scope>
    <source>
        <strain evidence="8 9">Grewe 0041</strain>
    </source>
</reference>
<sequence length="155" mass="17864">MASKTFMSFLWPLPLPRLTSIHLLQRRISTQPCLRKEAAVTSSEITTPPPPPPLVTQPSPQPKPQPSINLPPLLYHVHRTASQKLPIYHLAKRGGNLHQTRVRKIQGDVERLRDEIRIALGLKEEHVVINRLTGNIIVKGWYKDDIRRFLEDRHF</sequence>
<dbReference type="Pfam" id="PF05046">
    <property type="entry name" value="Img2"/>
    <property type="match status" value="1"/>
</dbReference>
<keyword evidence="4" id="KW-0496">Mitochondrion</keyword>
<evidence type="ECO:0000313" key="8">
    <source>
        <dbReference type="EMBL" id="KAL2056412.1"/>
    </source>
</evidence>
<dbReference type="Gene3D" id="3.30.780.10">
    <property type="entry name" value="SUI1-like domain"/>
    <property type="match status" value="1"/>
</dbReference>
<dbReference type="PANTHER" id="PTHR13477:SF0">
    <property type="entry name" value="LARGE RIBOSOMAL SUBUNIT PROTEIN ML49"/>
    <property type="match status" value="1"/>
</dbReference>
<keyword evidence="5" id="KW-0687">Ribonucleoprotein</keyword>
<organism evidence="8 9">
    <name type="scientific">Lepraria finkii</name>
    <dbReference type="NCBI Taxonomy" id="1340010"/>
    <lineage>
        <taxon>Eukaryota</taxon>
        <taxon>Fungi</taxon>
        <taxon>Dikarya</taxon>
        <taxon>Ascomycota</taxon>
        <taxon>Pezizomycotina</taxon>
        <taxon>Lecanoromycetes</taxon>
        <taxon>OSLEUM clade</taxon>
        <taxon>Lecanoromycetidae</taxon>
        <taxon>Lecanorales</taxon>
        <taxon>Lecanorineae</taxon>
        <taxon>Stereocaulaceae</taxon>
        <taxon>Lepraria</taxon>
    </lineage>
</organism>
<dbReference type="EMBL" id="JBHFEH010000008">
    <property type="protein sequence ID" value="KAL2056412.1"/>
    <property type="molecule type" value="Genomic_DNA"/>
</dbReference>
<comment type="caution">
    <text evidence="8">The sequence shown here is derived from an EMBL/GenBank/DDBJ whole genome shotgun (WGS) entry which is preliminary data.</text>
</comment>
<proteinExistence type="inferred from homology"/>
<dbReference type="InterPro" id="IPR007740">
    <property type="entry name" value="Ribosomal_mL49"/>
</dbReference>
<evidence type="ECO:0000256" key="3">
    <source>
        <dbReference type="ARBA" id="ARBA00022980"/>
    </source>
</evidence>